<dbReference type="NCBIfam" id="TIGR00059">
    <property type="entry name" value="L17"/>
    <property type="match status" value="1"/>
</dbReference>
<feature type="region of interest" description="Disordered" evidence="10">
    <location>
        <begin position="422"/>
        <end position="458"/>
    </location>
</feature>
<evidence type="ECO:0000256" key="1">
    <source>
        <dbReference type="ARBA" id="ARBA00004173"/>
    </source>
</evidence>
<dbReference type="InterPro" id="IPR013083">
    <property type="entry name" value="Znf_RING/FYVE/PHD"/>
</dbReference>
<comment type="function">
    <text evidence="7">Component of the mitochondrial ribosome (mitoribosome), a dedicated translation machinery responsible for the synthesis of mitochondrial genome-encoded proteins, including at least some of the essential transmembrane subunits of the mitochondrial respiratory chain. The mitoribosomes are attached to the mitochondrial inner membrane and translation products are cotranslationally integrated into the membrane.</text>
</comment>
<comment type="subcellular location">
    <subcellularLocation>
        <location evidence="1">Mitochondrion</location>
    </subcellularLocation>
</comment>
<dbReference type="HAMAP" id="MF_01368">
    <property type="entry name" value="Ribosomal_bL17"/>
    <property type="match status" value="1"/>
</dbReference>
<dbReference type="AlphaFoldDB" id="A0A3M6WNV2"/>
<dbReference type="EMBL" id="QWIJ01000658">
    <property type="protein sequence ID" value="RMX79946.1"/>
    <property type="molecule type" value="Genomic_DNA"/>
</dbReference>
<protein>
    <recommendedName>
        <fullName evidence="6">Large ribosomal subunit protein bL17m</fullName>
    </recommendedName>
</protein>
<dbReference type="SUPFAM" id="SSF57850">
    <property type="entry name" value="RING/U-box"/>
    <property type="match status" value="1"/>
</dbReference>
<evidence type="ECO:0000259" key="11">
    <source>
        <dbReference type="PROSITE" id="PS50089"/>
    </source>
</evidence>
<dbReference type="InterPro" id="IPR000456">
    <property type="entry name" value="Ribosomal_bL17"/>
</dbReference>
<dbReference type="Gene3D" id="3.30.40.10">
    <property type="entry name" value="Zinc/RING finger domain, C3HC4 (zinc finger)"/>
    <property type="match status" value="1"/>
</dbReference>
<evidence type="ECO:0000256" key="9">
    <source>
        <dbReference type="RuleBase" id="RU000660"/>
    </source>
</evidence>
<evidence type="ECO:0000256" key="4">
    <source>
        <dbReference type="ARBA" id="ARBA00023128"/>
    </source>
</evidence>
<dbReference type="PANTHER" id="PTHR14413:SF16">
    <property type="entry name" value="LARGE RIBOSOMAL SUBUNIT PROTEIN BL17M"/>
    <property type="match status" value="1"/>
</dbReference>
<dbReference type="VEuPathDB" id="FungiDB:BTJ68_11248"/>
<dbReference type="GO" id="GO:0008270">
    <property type="term" value="F:zinc ion binding"/>
    <property type="evidence" value="ECO:0007669"/>
    <property type="project" value="UniProtKB-KW"/>
</dbReference>
<dbReference type="Pfam" id="PF01196">
    <property type="entry name" value="Ribosomal_L17"/>
    <property type="match status" value="1"/>
</dbReference>
<keyword evidence="4" id="KW-0496">Mitochondrion</keyword>
<evidence type="ECO:0000256" key="3">
    <source>
        <dbReference type="ARBA" id="ARBA00022980"/>
    </source>
</evidence>
<gene>
    <name evidence="12" type="ORF">D0869_07929</name>
</gene>
<comment type="caution">
    <text evidence="12">The sequence shown here is derived from an EMBL/GenBank/DDBJ whole genome shotgun (WGS) entry which is preliminary data.</text>
</comment>
<dbReference type="PROSITE" id="PS01167">
    <property type="entry name" value="RIBOSOMAL_L17"/>
    <property type="match status" value="1"/>
</dbReference>
<dbReference type="InterPro" id="IPR036373">
    <property type="entry name" value="Ribosomal_bL17_sf"/>
</dbReference>
<dbReference type="Gene3D" id="3.90.1030.10">
    <property type="entry name" value="Ribosomal protein L17"/>
    <property type="match status" value="1"/>
</dbReference>
<keyword evidence="8" id="KW-0479">Metal-binding</keyword>
<accession>A0A3M6WNV2</accession>
<evidence type="ECO:0000256" key="5">
    <source>
        <dbReference type="ARBA" id="ARBA00023274"/>
    </source>
</evidence>
<proteinExistence type="inferred from homology"/>
<dbReference type="InterPro" id="IPR001841">
    <property type="entry name" value="Znf_RING"/>
</dbReference>
<dbReference type="PROSITE" id="PS50089">
    <property type="entry name" value="ZF_RING_2"/>
    <property type="match status" value="1"/>
</dbReference>
<dbReference type="GO" id="GO:0006412">
    <property type="term" value="P:translation"/>
    <property type="evidence" value="ECO:0007669"/>
    <property type="project" value="InterPro"/>
</dbReference>
<sequence length="458" mass="51873">MAGGYVKYRHLSRNSAHRRALLRNLVTSLVEHESITTTWHKAKEAQRLAEKMITHAKKNTEASKREALKFFFRPNEMLPKLFGPLRERYASRPGGYTRVLRIEPVKEDQAPSAILELVDGPKDMRFAITAKTIAAAREKGHKINDMTAANIAKVTKFRKNADTELEDMVEKFERLAAEGDEGVEEVKKKREPLWQHLRRPKTETTPSSTWLNSTMGCQAVDVSVDNDAPLPTKQAFLDGLEPIDVDLILAGGKGHHDDCSICLEPYGDSESCQPTKLRCGHYYGVECLKRWYSETQSNVCPKRCAQELFENDDAVPDRADTVAPTIDRNDTVNLDRLRRYILDSTFDSTSSWSTSSGSIEAIANFRIRSWEYAYSGLDVDRNDYITHQRRNIKYASGLPRDPRVLNKVRLIRQVESRFWTALDQEPHSTPSRGTPAGLAAERVDLRDTPSTDESSSDC</sequence>
<keyword evidence="8" id="KW-0863">Zinc-finger</keyword>
<evidence type="ECO:0000256" key="7">
    <source>
        <dbReference type="ARBA" id="ARBA00037226"/>
    </source>
</evidence>
<dbReference type="Proteomes" id="UP000281245">
    <property type="component" value="Unassembled WGS sequence"/>
</dbReference>
<feature type="domain" description="RING-type" evidence="11">
    <location>
        <begin position="259"/>
        <end position="301"/>
    </location>
</feature>
<evidence type="ECO:0000256" key="2">
    <source>
        <dbReference type="ARBA" id="ARBA00008777"/>
    </source>
</evidence>
<keyword evidence="5 9" id="KW-0687">Ribonucleoprotein</keyword>
<dbReference type="SUPFAM" id="SSF64263">
    <property type="entry name" value="Prokaryotic ribosomal protein L17"/>
    <property type="match status" value="1"/>
</dbReference>
<evidence type="ECO:0000256" key="8">
    <source>
        <dbReference type="PROSITE-ProRule" id="PRU00175"/>
    </source>
</evidence>
<organism evidence="12 13">
    <name type="scientific">Hortaea werneckii</name>
    <name type="common">Black yeast</name>
    <name type="synonym">Cladosporium werneckii</name>
    <dbReference type="NCBI Taxonomy" id="91943"/>
    <lineage>
        <taxon>Eukaryota</taxon>
        <taxon>Fungi</taxon>
        <taxon>Dikarya</taxon>
        <taxon>Ascomycota</taxon>
        <taxon>Pezizomycotina</taxon>
        <taxon>Dothideomycetes</taxon>
        <taxon>Dothideomycetidae</taxon>
        <taxon>Mycosphaerellales</taxon>
        <taxon>Teratosphaeriaceae</taxon>
        <taxon>Hortaea</taxon>
    </lineage>
</organism>
<evidence type="ECO:0000313" key="13">
    <source>
        <dbReference type="Proteomes" id="UP000281245"/>
    </source>
</evidence>
<dbReference type="FunFam" id="3.90.1030.10:FF:000005">
    <property type="entry name" value="Probable 50S ribosomal protein L17"/>
    <property type="match status" value="1"/>
</dbReference>
<name>A0A3M6WNV2_HORWE</name>
<evidence type="ECO:0000256" key="10">
    <source>
        <dbReference type="SAM" id="MobiDB-lite"/>
    </source>
</evidence>
<dbReference type="GO" id="GO:0003735">
    <property type="term" value="F:structural constituent of ribosome"/>
    <property type="evidence" value="ECO:0007669"/>
    <property type="project" value="InterPro"/>
</dbReference>
<dbReference type="OrthoDB" id="3876452at2759"/>
<comment type="similarity">
    <text evidence="2 9">Belongs to the bacterial ribosomal protein bL17 family.</text>
</comment>
<dbReference type="InterPro" id="IPR047859">
    <property type="entry name" value="Ribosomal_bL17_CS"/>
</dbReference>
<dbReference type="PANTHER" id="PTHR14413">
    <property type="entry name" value="RIBOSOMAL PROTEIN L17"/>
    <property type="match status" value="1"/>
</dbReference>
<reference evidence="12 13" key="1">
    <citation type="journal article" date="2018" name="BMC Genomics">
        <title>Genomic evidence for intraspecific hybridization in a clonal and extremely halotolerant yeast.</title>
        <authorList>
            <person name="Gostincar C."/>
            <person name="Stajich J.E."/>
            <person name="Zupancic J."/>
            <person name="Zalar P."/>
            <person name="Gunde-Cimerman N."/>
        </authorList>
    </citation>
    <scope>NUCLEOTIDE SEQUENCE [LARGE SCALE GENOMIC DNA]</scope>
    <source>
        <strain evidence="12 13">EXF-6656</strain>
    </source>
</reference>
<evidence type="ECO:0000256" key="6">
    <source>
        <dbReference type="ARBA" id="ARBA00035290"/>
    </source>
</evidence>
<dbReference type="GO" id="GO:0005762">
    <property type="term" value="C:mitochondrial large ribosomal subunit"/>
    <property type="evidence" value="ECO:0007669"/>
    <property type="project" value="TreeGrafter"/>
</dbReference>
<dbReference type="Pfam" id="PF13639">
    <property type="entry name" value="zf-RING_2"/>
    <property type="match status" value="1"/>
</dbReference>
<keyword evidence="3 9" id="KW-0689">Ribosomal protein</keyword>
<keyword evidence="8" id="KW-0862">Zinc</keyword>
<evidence type="ECO:0000313" key="12">
    <source>
        <dbReference type="EMBL" id="RMX79946.1"/>
    </source>
</evidence>